<evidence type="ECO:0000256" key="1">
    <source>
        <dbReference type="ARBA" id="ARBA00005578"/>
    </source>
</evidence>
<dbReference type="InterPro" id="IPR050961">
    <property type="entry name" value="BolA/IbaG_stress_morph_reg"/>
</dbReference>
<comment type="similarity">
    <text evidence="1 2">Belongs to the BolA/IbaG family.</text>
</comment>
<dbReference type="SUPFAM" id="SSF82657">
    <property type="entry name" value="BolA-like"/>
    <property type="match status" value="1"/>
</dbReference>
<keyword evidence="5" id="KW-1185">Reference proteome</keyword>
<reference evidence="4 5" key="1">
    <citation type="submission" date="2006-01" db="EMBL/GenBank/DDBJ databases">
        <authorList>
            <person name="Brettar I."/>
            <person name="Hofle M."/>
            <person name="Ferriera S."/>
            <person name="Johnson J."/>
            <person name="Kravitz S."/>
            <person name="Halpern A."/>
            <person name="Remington K."/>
            <person name="Beeson K."/>
            <person name="Tran B."/>
            <person name="Rogers Y.-H."/>
            <person name="Friedman R."/>
            <person name="Venter J.C."/>
        </authorList>
    </citation>
    <scope>NUCLEOTIDE SEQUENCE [LARGE SCALE GENOMIC DNA]</scope>
    <source>
        <strain evidence="4 5">OS145</strain>
    </source>
</reference>
<comment type="caution">
    <text evidence="4">The sequence shown here is derived from an EMBL/GenBank/DDBJ whole genome shotgun (WGS) entry which is preliminary data.</text>
</comment>
<name>A0ABM9WJM1_9GAMM</name>
<dbReference type="PANTHER" id="PTHR46229">
    <property type="entry name" value="BOLA TRANSCRIPTION REGULATOR"/>
    <property type="match status" value="1"/>
</dbReference>
<dbReference type="PIRSF" id="PIRSF003113">
    <property type="entry name" value="BolA"/>
    <property type="match status" value="1"/>
</dbReference>
<dbReference type="Proteomes" id="UP000016543">
    <property type="component" value="Unassembled WGS sequence"/>
</dbReference>
<organism evidence="4 5">
    <name type="scientific">Idiomarina baltica OS145</name>
    <dbReference type="NCBI Taxonomy" id="314276"/>
    <lineage>
        <taxon>Bacteria</taxon>
        <taxon>Pseudomonadati</taxon>
        <taxon>Pseudomonadota</taxon>
        <taxon>Gammaproteobacteria</taxon>
        <taxon>Alteromonadales</taxon>
        <taxon>Idiomarinaceae</taxon>
        <taxon>Idiomarina</taxon>
    </lineage>
</organism>
<proteinExistence type="inferred from homology"/>
<evidence type="ECO:0000313" key="4">
    <source>
        <dbReference type="EMBL" id="EAQ31071.1"/>
    </source>
</evidence>
<protein>
    <submittedName>
        <fullName evidence="4">Predicted transcriptional regulator, BolA superfamily protein</fullName>
    </submittedName>
</protein>
<gene>
    <name evidence="4" type="ORF">OS145_11931</name>
</gene>
<dbReference type="InterPro" id="IPR036065">
    <property type="entry name" value="BolA-like_sf"/>
</dbReference>
<dbReference type="InterPro" id="IPR002634">
    <property type="entry name" value="BolA"/>
</dbReference>
<dbReference type="Pfam" id="PF01722">
    <property type="entry name" value="BolA"/>
    <property type="match status" value="1"/>
</dbReference>
<sequence>MSQIKPMIENALKSAFRPKLLDVKDESYMHAAGADAQSHFKVTIVSDEFEGKRLIQRHRSVNRVLAEVLGQIHALALHTYTEKEWQAQGQAPDSPHCMGGGGSV</sequence>
<evidence type="ECO:0000256" key="2">
    <source>
        <dbReference type="RuleBase" id="RU003860"/>
    </source>
</evidence>
<dbReference type="EMBL" id="AAMX01000026">
    <property type="protein sequence ID" value="EAQ31071.1"/>
    <property type="molecule type" value="Genomic_DNA"/>
</dbReference>
<feature type="region of interest" description="Disordered" evidence="3">
    <location>
        <begin position="85"/>
        <end position="104"/>
    </location>
</feature>
<dbReference type="PANTHER" id="PTHR46229:SF2">
    <property type="entry name" value="BOLA-LIKE PROTEIN 1"/>
    <property type="match status" value="1"/>
</dbReference>
<evidence type="ECO:0000256" key="3">
    <source>
        <dbReference type="SAM" id="MobiDB-lite"/>
    </source>
</evidence>
<dbReference type="Gene3D" id="3.30.300.90">
    <property type="entry name" value="BolA-like"/>
    <property type="match status" value="1"/>
</dbReference>
<dbReference type="RefSeq" id="WP_006955075.1">
    <property type="nucleotide sequence ID" value="NZ_CH672404.1"/>
</dbReference>
<accession>A0ABM9WJM1</accession>
<evidence type="ECO:0000313" key="5">
    <source>
        <dbReference type="Proteomes" id="UP000016543"/>
    </source>
</evidence>